<name>A0A4R0YJJ2_9GAMM</name>
<dbReference type="EMBL" id="SJTG01000004">
    <property type="protein sequence ID" value="TCI08599.1"/>
    <property type="molecule type" value="Genomic_DNA"/>
</dbReference>
<reference evidence="1 2" key="1">
    <citation type="submission" date="2019-02" db="EMBL/GenBank/DDBJ databases">
        <title>Dyella amyloliquefaciens sp. nov., isolated from forest soil.</title>
        <authorList>
            <person name="Gao Z.-H."/>
            <person name="Qiu L.-H."/>
        </authorList>
    </citation>
    <scope>NUCLEOTIDE SEQUENCE [LARGE SCALE GENOMIC DNA]</scope>
    <source>
        <strain evidence="1 2">KACC 12747</strain>
    </source>
</reference>
<sequence length="177" mass="18728">MDAIVSTMTTPPALDVSMGERHVELEHTTLADVTHQAGIGTIHHRGDAADSQYWLCYTTTLHGRPARIWLSSGELGGEQHTVGSVAASVVDSVADSDDCPALPSHAGIVRMAGDASLGSTSAQLGERLGKPSMTVDDWWIYSYSGTVKPGLERISTLEVRIRGGVVVALVMSQATTE</sequence>
<dbReference type="RefSeq" id="WP_131152949.1">
    <property type="nucleotide sequence ID" value="NZ_SJTG01000004.1"/>
</dbReference>
<dbReference type="Proteomes" id="UP000291822">
    <property type="component" value="Unassembled WGS sequence"/>
</dbReference>
<gene>
    <name evidence="1" type="ORF">EZM97_28725</name>
</gene>
<protein>
    <submittedName>
        <fullName evidence="1">Uncharacterized protein</fullName>
    </submittedName>
</protein>
<evidence type="ECO:0000313" key="1">
    <source>
        <dbReference type="EMBL" id="TCI08599.1"/>
    </source>
</evidence>
<organism evidence="1 2">
    <name type="scientific">Dyella soli</name>
    <dbReference type="NCBI Taxonomy" id="522319"/>
    <lineage>
        <taxon>Bacteria</taxon>
        <taxon>Pseudomonadati</taxon>
        <taxon>Pseudomonadota</taxon>
        <taxon>Gammaproteobacteria</taxon>
        <taxon>Lysobacterales</taxon>
        <taxon>Rhodanobacteraceae</taxon>
        <taxon>Dyella</taxon>
    </lineage>
</organism>
<proteinExistence type="predicted"/>
<dbReference type="AlphaFoldDB" id="A0A4R0YJJ2"/>
<accession>A0A4R0YJJ2</accession>
<comment type="caution">
    <text evidence="1">The sequence shown here is derived from an EMBL/GenBank/DDBJ whole genome shotgun (WGS) entry which is preliminary data.</text>
</comment>
<evidence type="ECO:0000313" key="2">
    <source>
        <dbReference type="Proteomes" id="UP000291822"/>
    </source>
</evidence>
<keyword evidence="2" id="KW-1185">Reference proteome</keyword>